<dbReference type="OrthoDB" id="5174394at2"/>
<dbReference type="SUPFAM" id="SSF82171">
    <property type="entry name" value="DPP6 N-terminal domain-like"/>
    <property type="match status" value="1"/>
</dbReference>
<evidence type="ECO:0000313" key="1">
    <source>
        <dbReference type="EMBL" id="QDT36735.1"/>
    </source>
</evidence>
<gene>
    <name evidence="1" type="ORF">Pan189_10980</name>
</gene>
<dbReference type="KEGG" id="svp:Pan189_10980"/>
<accession>A0A517QYL5</accession>
<reference evidence="1 2" key="1">
    <citation type="submission" date="2019-02" db="EMBL/GenBank/DDBJ databases">
        <title>Deep-cultivation of Planctomycetes and their phenomic and genomic characterization uncovers novel biology.</title>
        <authorList>
            <person name="Wiegand S."/>
            <person name="Jogler M."/>
            <person name="Boedeker C."/>
            <person name="Pinto D."/>
            <person name="Vollmers J."/>
            <person name="Rivas-Marin E."/>
            <person name="Kohn T."/>
            <person name="Peeters S.H."/>
            <person name="Heuer A."/>
            <person name="Rast P."/>
            <person name="Oberbeckmann S."/>
            <person name="Bunk B."/>
            <person name="Jeske O."/>
            <person name="Meyerdierks A."/>
            <person name="Storesund J.E."/>
            <person name="Kallscheuer N."/>
            <person name="Luecker S."/>
            <person name="Lage O.M."/>
            <person name="Pohl T."/>
            <person name="Merkel B.J."/>
            <person name="Hornburger P."/>
            <person name="Mueller R.-W."/>
            <person name="Bruemmer F."/>
            <person name="Labrenz M."/>
            <person name="Spormann A.M."/>
            <person name="Op den Camp H."/>
            <person name="Overmann J."/>
            <person name="Amann R."/>
            <person name="Jetten M.S.M."/>
            <person name="Mascher T."/>
            <person name="Medema M.H."/>
            <person name="Devos D.P."/>
            <person name="Kaster A.-K."/>
            <person name="Ovreas L."/>
            <person name="Rohde M."/>
            <person name="Galperin M.Y."/>
            <person name="Jogler C."/>
        </authorList>
    </citation>
    <scope>NUCLEOTIDE SEQUENCE [LARGE SCALE GENOMIC DNA]</scope>
    <source>
        <strain evidence="1 2">Pan189</strain>
    </source>
</reference>
<sequence length="422" mass="48077">MKRRDFLKAVTATSAGCLLNTTLPQSLSAESVDQWSLPTRVITTGPKHHWFGYYDKWQFDPTDRFVLSNEVSFEHRSPRESDSIGIGMVDTGEADRWIPLGTTKAWCWQQGCMLQWVPQREHTVLWNDREGDQFVCRILDTKSGDQRTVDTPIYSLAPDGQTAVTTDFRRIQDMRKGYGYAGLADPHRDELAPDDSGLWRVDLESGDRELVFSIAEAASTGAGNPSMEGAKHYFNHLLVSPDGNRTIFLHRWRPDGGRGKFRTRMFTIGLDGSDPYVLDPSGSTSHFIWRDDEYICAWTRPEGQPWGFYLFKDKTDEVEPVGRGVMTKNGHNTYLPIGDGTEWILNDTYPDRDRVQTVYLYHVPTEKVVKVGDFPSPRVYTGEWRCDTHPRYSRDGKTICVDSPVERSGRQLHLIDISEIVG</sequence>
<dbReference type="Proteomes" id="UP000317318">
    <property type="component" value="Chromosome"/>
</dbReference>
<protein>
    <recommendedName>
        <fullName evidence="3">Oligogalacturonide lyase</fullName>
    </recommendedName>
</protein>
<proteinExistence type="predicted"/>
<dbReference type="RefSeq" id="WP_145362919.1">
    <property type="nucleotide sequence ID" value="NZ_CP036268.1"/>
</dbReference>
<dbReference type="EMBL" id="CP036268">
    <property type="protein sequence ID" value="QDT36735.1"/>
    <property type="molecule type" value="Genomic_DNA"/>
</dbReference>
<keyword evidence="2" id="KW-1185">Reference proteome</keyword>
<evidence type="ECO:0000313" key="2">
    <source>
        <dbReference type="Proteomes" id="UP000317318"/>
    </source>
</evidence>
<organism evidence="1 2">
    <name type="scientific">Stratiformator vulcanicus</name>
    <dbReference type="NCBI Taxonomy" id="2527980"/>
    <lineage>
        <taxon>Bacteria</taxon>
        <taxon>Pseudomonadati</taxon>
        <taxon>Planctomycetota</taxon>
        <taxon>Planctomycetia</taxon>
        <taxon>Planctomycetales</taxon>
        <taxon>Planctomycetaceae</taxon>
        <taxon>Stratiformator</taxon>
    </lineage>
</organism>
<dbReference type="AlphaFoldDB" id="A0A517QYL5"/>
<name>A0A517QYL5_9PLAN</name>
<evidence type="ECO:0008006" key="3">
    <source>
        <dbReference type="Google" id="ProtNLM"/>
    </source>
</evidence>